<dbReference type="InterPro" id="IPR000960">
    <property type="entry name" value="Flavin_mOase"/>
</dbReference>
<evidence type="ECO:0000256" key="7">
    <source>
        <dbReference type="SAM" id="MobiDB-lite"/>
    </source>
</evidence>
<evidence type="ECO:0000256" key="5">
    <source>
        <dbReference type="ARBA" id="ARBA00022857"/>
    </source>
</evidence>
<keyword evidence="4" id="KW-0274">FAD</keyword>
<proteinExistence type="inferred from homology"/>
<dbReference type="InterPro" id="IPR036188">
    <property type="entry name" value="FAD/NAD-bd_sf"/>
</dbReference>
<dbReference type="Pfam" id="PF00743">
    <property type="entry name" value="FMO-like"/>
    <property type="match status" value="1"/>
</dbReference>
<name>A0ABY7ZTT0_9ACTN</name>
<evidence type="ECO:0000256" key="8">
    <source>
        <dbReference type="SAM" id="SignalP"/>
    </source>
</evidence>
<evidence type="ECO:0000256" key="3">
    <source>
        <dbReference type="ARBA" id="ARBA00022630"/>
    </source>
</evidence>
<feature type="region of interest" description="Disordered" evidence="7">
    <location>
        <begin position="432"/>
        <end position="487"/>
    </location>
</feature>
<dbReference type="InterPro" id="IPR020946">
    <property type="entry name" value="Flavin_mOase-like"/>
</dbReference>
<evidence type="ECO:0000256" key="6">
    <source>
        <dbReference type="ARBA" id="ARBA00023002"/>
    </source>
</evidence>
<evidence type="ECO:0000256" key="4">
    <source>
        <dbReference type="ARBA" id="ARBA00022827"/>
    </source>
</evidence>
<reference evidence="9 10" key="1">
    <citation type="submission" date="2023-02" db="EMBL/GenBank/DDBJ databases">
        <authorList>
            <person name="Mo P."/>
        </authorList>
    </citation>
    <scope>NUCLEOTIDE SEQUENCE [LARGE SCALE GENOMIC DNA]</scope>
    <source>
        <strain evidence="9 10">HUAS 3</strain>
    </source>
</reference>
<gene>
    <name evidence="9" type="ORF">PVK37_08665</name>
</gene>
<keyword evidence="10" id="KW-1185">Reference proteome</keyword>
<evidence type="ECO:0000256" key="1">
    <source>
        <dbReference type="ARBA" id="ARBA00009183"/>
    </source>
</evidence>
<dbReference type="PIRSF" id="PIRSF000332">
    <property type="entry name" value="FMO"/>
    <property type="match status" value="1"/>
</dbReference>
<dbReference type="EMBL" id="CP118615">
    <property type="protein sequence ID" value="WDZ86452.1"/>
    <property type="molecule type" value="Genomic_DNA"/>
</dbReference>
<feature type="signal peptide" evidence="8">
    <location>
        <begin position="1"/>
        <end position="24"/>
    </location>
</feature>
<feature type="chain" id="PRO_5046644392" evidence="8">
    <location>
        <begin position="25"/>
        <end position="487"/>
    </location>
</feature>
<protein>
    <submittedName>
        <fullName evidence="9">NAD(P)-binding domain-containing protein</fullName>
    </submittedName>
</protein>
<dbReference type="PRINTS" id="PR00370">
    <property type="entry name" value="FMOXYGENASE"/>
</dbReference>
<organism evidence="9 10">
    <name type="scientific">Micromonospora cathayae</name>
    <dbReference type="NCBI Taxonomy" id="3028804"/>
    <lineage>
        <taxon>Bacteria</taxon>
        <taxon>Bacillati</taxon>
        <taxon>Actinomycetota</taxon>
        <taxon>Actinomycetes</taxon>
        <taxon>Micromonosporales</taxon>
        <taxon>Micromonosporaceae</taxon>
        <taxon>Micromonospora</taxon>
    </lineage>
</organism>
<comment type="similarity">
    <text evidence="2">Belongs to the FAD-binding monooxygenase family.</text>
</comment>
<comment type="similarity">
    <text evidence="1">Belongs to the FMO family.</text>
</comment>
<keyword evidence="3" id="KW-0285">Flavoprotein</keyword>
<dbReference type="Gene3D" id="3.50.50.60">
    <property type="entry name" value="FAD/NAD(P)-binding domain"/>
    <property type="match status" value="1"/>
</dbReference>
<dbReference type="SUPFAM" id="SSF51905">
    <property type="entry name" value="FAD/NAD(P)-binding domain"/>
    <property type="match status" value="2"/>
</dbReference>
<sequence>MGTKPRVAVIGAGAAGLAALKALADRGVPAVCFESAGTVGGLWVYGPTDSPAYRTLHLNTSRGRTQFADLPMPADWPDYPDHTRIAGYLREYATRFGLTDTIRLRHTVREVTREPTGRWRVHVTGPDGPTRLDVDAVVVANGHNREPRWPEPGYPGECTADQLHSHDYRGPEQLADRRVLVVGGGNSAMDIAVDAGRVATRTLLSLRRGIWVVPKYLLGRPSDTLNGALARRLPWRLRQRISQRMLAVAVGPPTRYGLPAPEHGFLEDHPTLSDGLFSGLTHGAIEPRPGIDSFDGARVRFADGRADEIDLIVWCTGYRVAMPFLEPAVLGAEPEDLPLYRHVFHLDQPGLLFVGHMQSTGAALPLVEAQARLVAGYLSGRYALPGTDRQRADCRAELRAATARWGRRRPAMRVDFDAYLAQLARELTVGTRRADRGRGVRWPDPPPAGSGAAVRGTGARSDGAVPGAGPEAGGDVPGAGPSAAASR</sequence>
<keyword evidence="8" id="KW-0732">Signal</keyword>
<evidence type="ECO:0000313" key="9">
    <source>
        <dbReference type="EMBL" id="WDZ86452.1"/>
    </source>
</evidence>
<dbReference type="PANTHER" id="PTHR23023">
    <property type="entry name" value="DIMETHYLANILINE MONOOXYGENASE"/>
    <property type="match status" value="1"/>
</dbReference>
<evidence type="ECO:0000313" key="10">
    <source>
        <dbReference type="Proteomes" id="UP001219605"/>
    </source>
</evidence>
<dbReference type="InterPro" id="IPR050346">
    <property type="entry name" value="FMO-like"/>
</dbReference>
<keyword evidence="5" id="KW-0521">NADP</keyword>
<dbReference type="Proteomes" id="UP001219605">
    <property type="component" value="Chromosome"/>
</dbReference>
<accession>A0ABY7ZTT0</accession>
<keyword evidence="6" id="KW-0560">Oxidoreductase</keyword>
<evidence type="ECO:0000256" key="2">
    <source>
        <dbReference type="ARBA" id="ARBA00010139"/>
    </source>
</evidence>
<dbReference type="RefSeq" id="WP_275033277.1">
    <property type="nucleotide sequence ID" value="NZ_CP118615.1"/>
</dbReference>